<gene>
    <name evidence="1" type="ORF">QO016_004771</name>
</gene>
<proteinExistence type="predicted"/>
<sequence length="82" mass="9180">MGKVKLSELQEHALRWLTIGTSVEGFRVWSKLSAFSPDKRSLLSCVKRGLAEQVGMPSWERYALTDLGRSALAEADRSQREG</sequence>
<evidence type="ECO:0000313" key="2">
    <source>
        <dbReference type="Proteomes" id="UP001236369"/>
    </source>
</evidence>
<evidence type="ECO:0000313" key="1">
    <source>
        <dbReference type="EMBL" id="MDQ0445244.1"/>
    </source>
</evidence>
<dbReference type="Proteomes" id="UP001236369">
    <property type="component" value="Unassembled WGS sequence"/>
</dbReference>
<keyword evidence="2" id="KW-1185">Reference proteome</keyword>
<name>A0ABU0HUR4_9HYPH</name>
<dbReference type="EMBL" id="JAUSVV010000023">
    <property type="protein sequence ID" value="MDQ0445244.1"/>
    <property type="molecule type" value="Genomic_DNA"/>
</dbReference>
<accession>A0ABU0HUR4</accession>
<comment type="caution">
    <text evidence="1">The sequence shown here is derived from an EMBL/GenBank/DDBJ whole genome shotgun (WGS) entry which is preliminary data.</text>
</comment>
<organism evidence="1 2">
    <name type="scientific">Methylobacterium persicinum</name>
    <dbReference type="NCBI Taxonomy" id="374426"/>
    <lineage>
        <taxon>Bacteria</taxon>
        <taxon>Pseudomonadati</taxon>
        <taxon>Pseudomonadota</taxon>
        <taxon>Alphaproteobacteria</taxon>
        <taxon>Hyphomicrobiales</taxon>
        <taxon>Methylobacteriaceae</taxon>
        <taxon>Methylobacterium</taxon>
    </lineage>
</organism>
<reference evidence="1 2" key="1">
    <citation type="submission" date="2023-07" db="EMBL/GenBank/DDBJ databases">
        <title>Genomic Encyclopedia of Type Strains, Phase IV (KMG-IV): sequencing the most valuable type-strain genomes for metagenomic binning, comparative biology and taxonomic classification.</title>
        <authorList>
            <person name="Goeker M."/>
        </authorList>
    </citation>
    <scope>NUCLEOTIDE SEQUENCE [LARGE SCALE GENOMIC DNA]</scope>
    <source>
        <strain evidence="1 2">DSM 19562</strain>
    </source>
</reference>
<evidence type="ECO:0008006" key="3">
    <source>
        <dbReference type="Google" id="ProtNLM"/>
    </source>
</evidence>
<protein>
    <recommendedName>
        <fullName evidence="3">MarR family transcriptional regulator</fullName>
    </recommendedName>
</protein>